<protein>
    <submittedName>
        <fullName evidence="3">Uncharacterized protein</fullName>
    </submittedName>
</protein>
<dbReference type="VEuPathDB" id="FungiDB:BD410DRAFT_278306"/>
<dbReference type="AlphaFoldDB" id="A0A4Y7PQN0"/>
<sequence length="155" mass="17315">MRGVCVGNMISGNWELETGVTEPYPTGLRCIGRLLRDCRRFGTVHLRARAPQLMHHVRNPSTVMHDEGGASSRDGTDETSHKNRYFRGRSSPQYKNTPQTKIVPKLKNQINCIATWLDDRHRSVQVALGTQVLPSETTASQVRRNERIAPAPAAA</sequence>
<dbReference type="VEuPathDB" id="FungiDB:BD410DRAFT_582848"/>
<evidence type="ECO:0000313" key="4">
    <source>
        <dbReference type="Proteomes" id="UP000294933"/>
    </source>
</evidence>
<evidence type="ECO:0000313" key="3">
    <source>
        <dbReference type="EMBL" id="TDL17172.1"/>
    </source>
</evidence>
<proteinExistence type="predicted"/>
<keyword evidence="4" id="KW-1185">Reference proteome</keyword>
<accession>A0A4Y7PQN0</accession>
<dbReference type="Proteomes" id="UP000294933">
    <property type="component" value="Unassembled WGS sequence"/>
</dbReference>
<organism evidence="3 4">
    <name type="scientific">Rickenella mellea</name>
    <dbReference type="NCBI Taxonomy" id="50990"/>
    <lineage>
        <taxon>Eukaryota</taxon>
        <taxon>Fungi</taxon>
        <taxon>Dikarya</taxon>
        <taxon>Basidiomycota</taxon>
        <taxon>Agaricomycotina</taxon>
        <taxon>Agaricomycetes</taxon>
        <taxon>Hymenochaetales</taxon>
        <taxon>Rickenellaceae</taxon>
        <taxon>Rickenella</taxon>
    </lineage>
</organism>
<dbReference type="EMBL" id="ML170227">
    <property type="protein sequence ID" value="TDL17172.1"/>
    <property type="molecule type" value="Genomic_DNA"/>
</dbReference>
<evidence type="ECO:0000313" key="2">
    <source>
        <dbReference type="EMBL" id="TDL14148.1"/>
    </source>
</evidence>
<reference evidence="3 4" key="1">
    <citation type="submission" date="2018-06" db="EMBL/GenBank/DDBJ databases">
        <title>A transcriptomic atlas of mushroom development highlights an independent origin of complex multicellularity.</title>
        <authorList>
            <consortium name="DOE Joint Genome Institute"/>
            <person name="Krizsan K."/>
            <person name="Almasi E."/>
            <person name="Merenyi Z."/>
            <person name="Sahu N."/>
            <person name="Viragh M."/>
            <person name="Koszo T."/>
            <person name="Mondo S."/>
            <person name="Kiss B."/>
            <person name="Balint B."/>
            <person name="Kues U."/>
            <person name="Barry K."/>
            <person name="Hegedus J.C."/>
            <person name="Henrissat B."/>
            <person name="Johnson J."/>
            <person name="Lipzen A."/>
            <person name="Ohm R."/>
            <person name="Nagy I."/>
            <person name="Pangilinan J."/>
            <person name="Yan J."/>
            <person name="Xiong Y."/>
            <person name="Grigoriev I.V."/>
            <person name="Hibbett D.S."/>
            <person name="Nagy L.G."/>
        </authorList>
    </citation>
    <scope>NUCLEOTIDE SEQUENCE [LARGE SCALE GENOMIC DNA]</scope>
    <source>
        <strain evidence="3 4">SZMC22713</strain>
    </source>
</reference>
<feature type="region of interest" description="Disordered" evidence="1">
    <location>
        <begin position="60"/>
        <end position="98"/>
    </location>
</feature>
<feature type="compositionally biased region" description="Basic and acidic residues" evidence="1">
    <location>
        <begin position="64"/>
        <end position="81"/>
    </location>
</feature>
<gene>
    <name evidence="2" type="ORF">BD410DRAFT_278306</name>
    <name evidence="3" type="ORF">BD410DRAFT_582848</name>
</gene>
<evidence type="ECO:0000256" key="1">
    <source>
        <dbReference type="SAM" id="MobiDB-lite"/>
    </source>
</evidence>
<dbReference type="EMBL" id="ML170383">
    <property type="protein sequence ID" value="TDL14148.1"/>
    <property type="molecule type" value="Genomic_DNA"/>
</dbReference>
<name>A0A4Y7PQN0_9AGAM</name>